<dbReference type="GO" id="GO:0048471">
    <property type="term" value="C:perinuclear region of cytoplasm"/>
    <property type="evidence" value="ECO:0007669"/>
    <property type="project" value="TreeGrafter"/>
</dbReference>
<feature type="compositionally biased region" description="Basic and acidic residues" evidence="1">
    <location>
        <begin position="625"/>
        <end position="639"/>
    </location>
</feature>
<dbReference type="PANTHER" id="PTHR21524">
    <property type="entry name" value="SPECTRIN REPEAT CONTAINING NUCLEAR ENVELOPE PROTEIN 2"/>
    <property type="match status" value="1"/>
</dbReference>
<organism evidence="3 4">
    <name type="scientific">Cupriavidus taiwanensis</name>
    <dbReference type="NCBI Taxonomy" id="164546"/>
    <lineage>
        <taxon>Bacteria</taxon>
        <taxon>Pseudomonadati</taxon>
        <taxon>Pseudomonadota</taxon>
        <taxon>Betaproteobacteria</taxon>
        <taxon>Burkholderiales</taxon>
        <taxon>Burkholderiaceae</taxon>
        <taxon>Cupriavidus</taxon>
    </lineage>
</organism>
<dbReference type="InterPro" id="IPR046535">
    <property type="entry name" value="DUF6600"/>
</dbReference>
<feature type="compositionally biased region" description="Basic and acidic residues" evidence="1">
    <location>
        <begin position="953"/>
        <end position="971"/>
    </location>
</feature>
<dbReference type="GO" id="GO:0007010">
    <property type="term" value="P:cytoskeleton organization"/>
    <property type="evidence" value="ECO:0007669"/>
    <property type="project" value="TreeGrafter"/>
</dbReference>
<feature type="compositionally biased region" description="Low complexity" evidence="1">
    <location>
        <begin position="902"/>
        <end position="924"/>
    </location>
</feature>
<feature type="region of interest" description="Disordered" evidence="1">
    <location>
        <begin position="503"/>
        <end position="971"/>
    </location>
</feature>
<dbReference type="Pfam" id="PF20245">
    <property type="entry name" value="DUF6600"/>
    <property type="match status" value="1"/>
</dbReference>
<name>A0A7Z7JE36_9BURK</name>
<feature type="chain" id="PRO_5031035442" description="Branched-chain amino acid ABC transporter substrate-binding protein" evidence="2">
    <location>
        <begin position="39"/>
        <end position="971"/>
    </location>
</feature>
<evidence type="ECO:0000256" key="2">
    <source>
        <dbReference type="SAM" id="SignalP"/>
    </source>
</evidence>
<dbReference type="Proteomes" id="UP000257139">
    <property type="component" value="Chromosome CBM2594_b"/>
</dbReference>
<dbReference type="AlphaFoldDB" id="A0A7Z7JE36"/>
<feature type="compositionally biased region" description="Low complexity" evidence="1">
    <location>
        <begin position="671"/>
        <end position="894"/>
    </location>
</feature>
<keyword evidence="2" id="KW-0732">Signal</keyword>
<dbReference type="RefSeq" id="WP_116355001.1">
    <property type="nucleotide sequence ID" value="NZ_LT978514.1"/>
</dbReference>
<dbReference type="EMBL" id="LT978514">
    <property type="protein sequence ID" value="SPC21199.1"/>
    <property type="molecule type" value="Genomic_DNA"/>
</dbReference>
<evidence type="ECO:0000313" key="3">
    <source>
        <dbReference type="EMBL" id="SPC21199.1"/>
    </source>
</evidence>
<reference evidence="3 4" key="1">
    <citation type="submission" date="2018-01" db="EMBL/GenBank/DDBJ databases">
        <authorList>
            <person name="Clerissi C."/>
        </authorList>
    </citation>
    <scope>NUCLEOTIDE SEQUENCE [LARGE SCALE GENOMIC DNA]</scope>
    <source>
        <strain evidence="3">Cupriavidus taiwanensis STM 6021</strain>
    </source>
</reference>
<dbReference type="GO" id="GO:0019894">
    <property type="term" value="F:kinesin binding"/>
    <property type="evidence" value="ECO:0007669"/>
    <property type="project" value="TreeGrafter"/>
</dbReference>
<protein>
    <recommendedName>
        <fullName evidence="5">Branched-chain amino acid ABC transporter substrate-binding protein</fullName>
    </recommendedName>
</protein>
<evidence type="ECO:0000313" key="4">
    <source>
        <dbReference type="Proteomes" id="UP000257139"/>
    </source>
</evidence>
<dbReference type="PANTHER" id="PTHR21524:SF5">
    <property type="entry name" value="SPECTRIN REPEAT CONTAINING NUCLEAR ENVELOPE PROTEIN 2"/>
    <property type="match status" value="1"/>
</dbReference>
<feature type="compositionally biased region" description="Low complexity" evidence="1">
    <location>
        <begin position="940"/>
        <end position="952"/>
    </location>
</feature>
<feature type="compositionally biased region" description="Low complexity" evidence="1">
    <location>
        <begin position="602"/>
        <end position="624"/>
    </location>
</feature>
<gene>
    <name evidence="3" type="ORF">CBM2594_B10303</name>
</gene>
<accession>A0A7Z7JE36</accession>
<feature type="compositionally biased region" description="Basic and acidic residues" evidence="1">
    <location>
        <begin position="517"/>
        <end position="530"/>
    </location>
</feature>
<feature type="region of interest" description="Disordered" evidence="1">
    <location>
        <begin position="446"/>
        <end position="474"/>
    </location>
</feature>
<proteinExistence type="predicted"/>
<feature type="compositionally biased region" description="Basic and acidic residues" evidence="1">
    <location>
        <begin position="552"/>
        <end position="573"/>
    </location>
</feature>
<feature type="compositionally biased region" description="Basic and acidic residues" evidence="1">
    <location>
        <begin position="925"/>
        <end position="939"/>
    </location>
</feature>
<feature type="signal peptide" evidence="2">
    <location>
        <begin position="1"/>
        <end position="38"/>
    </location>
</feature>
<dbReference type="GO" id="GO:0006997">
    <property type="term" value="P:nucleus organization"/>
    <property type="evidence" value="ECO:0007669"/>
    <property type="project" value="TreeGrafter"/>
</dbReference>
<evidence type="ECO:0008006" key="5">
    <source>
        <dbReference type="Google" id="ProtNLM"/>
    </source>
</evidence>
<evidence type="ECO:0000256" key="1">
    <source>
        <dbReference type="SAM" id="MobiDB-lite"/>
    </source>
</evidence>
<sequence>MSDPSQSAGLIPPRPGGRLALTALATVASLAVAAAALAQAPATPGEPYLDAPVADAALQQPDPSSRIATLTAVEGSLSFAPAGSDAWAAAGLNRPVTTGDRLWMEPGGRAELHAGTVALRMGGASAASILNLDDSTTQVKLTQGTLQVRVRALPPGQTVEVDTPNLAFVPREPGDYRLDVAPDGSTTTVTLRHGSAVVYGDSRTIELQRGDRMRFAGTDLADAGGGPVPEDAFDRWTAARDAREDASPSARYVPREMPGYAALDGYGDWQEDPGYGAIWFPRVVSAGWAPYSTGHWAWIAPWGWTWIDDAPWGFAPSHYGRWAYVGSRWGWVPGPRVRPCYAPALVAFVGAAGPGWSVRAGSGPGVAWYPLGPRDAYRPVYRASPTYVARINRVTVNNFVMGDRRPPPYVNRTVPGAITGMPARNFVEGRPARGLHRPEWRNVPAGEAHGAPPVAPVKGSLVGAAPPRPLPPQARHGFERQAIAARPPGRPATEDLARRFAREGGVVPGAGPAWRGGNERRPGRDARPVPDVRMSQAAIASRDHAPVQPRPGRIDADGDGRADRNDAQARGEPWRGPGRGQSTRPDEARGFAGQPGVAGDAQRQQQAMQREQQQALQRQQMEQQRALREQQRQLEEQRQQRMPPRQWADGQERPDAGRQSQEMQRQRFEQQRQMQEGQQRQAEQQQRQMQDQQRAAQEQQRQQAMQRHTDQQRQMQDQQRAAQEQQRQQAMQRQADQQRQMQDQQRAAQEQQRQQAMQRQADQQQQMQDQQRAVQEQQRQQAMQRQADQQRQMQDQQRAAQEQQRQQAMQRQADQQRQMQDQQRAVQEQQRQQAMQRQADQQRQMQDQQRAAQEQQRQQAMQRQAEQQQRQMQEQQRAMQEQQRQQAMQRQAEQQQRHMQEQQRAMQEQQRQQAMQRQAEQQQRQMHEQQRQMQEHQRQQMDQQRQMQQQQRAQHERGQMEARQSRDGDRR</sequence>